<dbReference type="GO" id="GO:1990112">
    <property type="term" value="C:RQC complex"/>
    <property type="evidence" value="ECO:0007669"/>
    <property type="project" value="UniProtKB-UniRule"/>
</dbReference>
<comment type="function">
    <text evidence="1">E3 ubiquitin-protein ligase. Component of the ribosome quality control complex (RQC), a ribosome-associated complex that mediates ubiquitination and extraction of incompletely synthesized nascent chains for proteasomal degradation.</text>
</comment>
<comment type="caution">
    <text evidence="7">The sequence shown here is derived from an EMBL/GenBank/DDBJ whole genome shotgun (WGS) entry which is preliminary data.</text>
</comment>
<organism evidence="7 8">
    <name type="scientific">Thyridium curvatum</name>
    <dbReference type="NCBI Taxonomy" id="1093900"/>
    <lineage>
        <taxon>Eukaryota</taxon>
        <taxon>Fungi</taxon>
        <taxon>Dikarya</taxon>
        <taxon>Ascomycota</taxon>
        <taxon>Pezizomycotina</taxon>
        <taxon>Sordariomycetes</taxon>
        <taxon>Sordariomycetidae</taxon>
        <taxon>Thyridiales</taxon>
        <taxon>Thyridiaceae</taxon>
        <taxon>Thyridium</taxon>
    </lineage>
</organism>
<comment type="similarity">
    <text evidence="1">Belongs to the LTN1 family.</text>
</comment>
<evidence type="ECO:0000259" key="3">
    <source>
        <dbReference type="Pfam" id="PF22958"/>
    </source>
</evidence>
<evidence type="ECO:0000313" key="8">
    <source>
        <dbReference type="Proteomes" id="UP000319257"/>
    </source>
</evidence>
<feature type="region of interest" description="Disordered" evidence="2">
    <location>
        <begin position="1"/>
        <end position="25"/>
    </location>
</feature>
<keyword evidence="1" id="KW-0808">Transferase</keyword>
<keyword evidence="1" id="KW-0833">Ubl conjugation pathway</keyword>
<comment type="pathway">
    <text evidence="1">Protein modification; protein ubiquitination.</text>
</comment>
<evidence type="ECO:0000259" key="6">
    <source>
        <dbReference type="Pfam" id="PF23280"/>
    </source>
</evidence>
<feature type="domain" description="E3 ubiquitin-protein ligase listerin N-terminal" evidence="3">
    <location>
        <begin position="51"/>
        <end position="364"/>
    </location>
</feature>
<sequence>MSKSKGKGRLASSGSAAFASAGRSGFGGAFSTSSTTNLSYLSEIPDFSSISDANVVVSFKNVLKKDSTTKAKALEDLLQYALEHPYEQGGGVEEAVLDAWVQLYPRTSIDNSRRVRELSHSLQLDLMKSARKRMEKRLTKIIGAWLAGTFDKDRIVARAASDGLSSFLTTEEKTRQLWRRCQPQILEYATDAAKETPDTLSDERSTSKDDADAKYYRVLSGALSVVLGLLQKLDSEDVAKSQDDYDNFFSVEAVWASITAPDPHARRTVLQMILLLLEKHESFLAAHLPRTGKYLIAEGLKSSQIGSAMDFVKVLTIMTERHPEIWGEKKQPFMRLRPLLEKGSQGSPATAAGNYWRSLDQLLAVIPQKTVTAEAAAEVIKALRSGICGREEPRANAVDAWTVYLTTIRRLADIVEGDGAQVKLFRDQVYPLIDHYMHPSPDRSAWTGGTHLAVLSRAFLLVSRSPHPDAASSFEAEWARLAQHLVAKMSNSLPEVSKDYQKSQSELAEEGGRWFALVEAIHQDLSKIPSSAGKGPGSSDLVDVPSIKILEAALDLLEKRNYKPFGAAAILSAAFTRTPSLMEEKGKAVAVNIFPLDDPDQVSRLLASPSVSYLLTALDALGRTKTLTDQYTSAWKTAVRSLVNQSADTDISNHITQLLANQTATPLARDCQPLQAYLQSQLLQCASGKVDSWSLFETSFTFDSLLPATSEALVGSIVAAFGKAGSSTESLARSLQIIAAKKPELLSGDAVHLDLVAKLLAAMEVADSSAKVSLATLRTLVEKSPTAEGEMPMVKIIQDNLDDVGPGSLEIETLVEQALSVSKQDSVEPDSLLPNTNVWMDELLGVLDELDLSLSLTSNLGDAYFLAQGTRARPAQIKRDRNGYSIPIRMAMYATRMLTSGFQLSSLPQSLQVELIYLLYLVAEIGSDQVAIATNNKLWSSLAQPDSLADAEDLISETRKVLNAVIGAALKAPEGEALVDGVVNIMISQCTQLAPIAVYSARALSLVFQSLIEDRGFTSKEEARITNLDIMKATPSTVMAAAAVFSGYGEMLASSKMISTLCNRLVSDVAGADASSPKTLLVLVLLNACMSVYEVGELPVANNRLVFAVRQITGWFDEPEKLSAKLAVESCRSLQRLLPCIKDVYGPYWEKTVEFCLSLWTKAAQDQQSTRLPYIHASLKLLSTLDSIHEPNDDLEEALQSLAELRSAGMINLLGLVSDRATQPQEIVDTILCRQVEKIPLEHIKDLSNLYSLVAADSRDIQTAAYHLLSRALPAAQEQLSLDVLLDKKDAQLPDELLSLLLDAPTIDAYPDEVLASFPAAIRSYLLTWHLIFAAYRTASLKVRNDYTENLKSANYVSPLLDFTFDVLGHSAAHPLNLDKHGFGPESITAYDIKLADTETEERNMQWLLVNVYYLVLKYVPGLFKAWYLDCRSKQTRIAVESWTARYFSPIIIGENLDEVAQWAAAQEAPADDDERELLVKVSRLAREVVAGYEVDELQASIAIRVPQNYPIEGVTVVGNNRVAVNEKKWQSWLMSTQGVITFS</sequence>
<keyword evidence="8" id="KW-1185">Reference proteome</keyword>
<dbReference type="Pfam" id="PF23280">
    <property type="entry name" value="TPR_26"/>
    <property type="match status" value="1"/>
</dbReference>
<dbReference type="GO" id="GO:0061630">
    <property type="term" value="F:ubiquitin protein ligase activity"/>
    <property type="evidence" value="ECO:0007669"/>
    <property type="project" value="UniProtKB-UniRule"/>
</dbReference>
<reference evidence="7 8" key="1">
    <citation type="submission" date="2019-06" db="EMBL/GenBank/DDBJ databases">
        <title>Draft genome sequence of the filamentous fungus Phialemoniopsis curvata isolated from diesel fuel.</title>
        <authorList>
            <person name="Varaljay V.A."/>
            <person name="Lyon W.J."/>
            <person name="Crouch A.L."/>
            <person name="Drake C.E."/>
            <person name="Hollomon J.M."/>
            <person name="Nadeau L.J."/>
            <person name="Nunn H.S."/>
            <person name="Stevenson B.S."/>
            <person name="Bojanowski C.L."/>
            <person name="Crookes-Goodson W.J."/>
        </authorList>
    </citation>
    <scope>NUCLEOTIDE SEQUENCE [LARGE SCALE GENOMIC DNA]</scope>
    <source>
        <strain evidence="7 8">D216</strain>
    </source>
</reference>
<evidence type="ECO:0000259" key="5">
    <source>
        <dbReference type="Pfam" id="PF23009"/>
    </source>
</evidence>
<accession>A0A507BLJ6</accession>
<keyword evidence="1" id="KW-0863">Zinc-finger</keyword>
<dbReference type="OrthoDB" id="6108at2759"/>
<keyword evidence="1" id="KW-0479">Metal-binding</keyword>
<dbReference type="Pfam" id="PF22999">
    <property type="entry name" value="LTN1_E3_ligase_6th"/>
    <property type="match status" value="1"/>
</dbReference>
<dbReference type="STRING" id="1093900.A0A507BLJ6"/>
<dbReference type="InterPro" id="IPR054476">
    <property type="entry name" value="Ltn1_N"/>
</dbReference>
<dbReference type="GO" id="GO:0005829">
    <property type="term" value="C:cytosol"/>
    <property type="evidence" value="ECO:0007669"/>
    <property type="project" value="UniProtKB-UniRule"/>
</dbReference>
<dbReference type="Pfam" id="PF22958">
    <property type="entry name" value="Ltn1_1st"/>
    <property type="match status" value="1"/>
</dbReference>
<dbReference type="GeneID" id="41979570"/>
<name>A0A507BLJ6_9PEZI</name>
<feature type="domain" description="E3 ubiquitin-protein ligase listerin tetratricopeptide repeats region" evidence="6">
    <location>
        <begin position="618"/>
        <end position="784"/>
    </location>
</feature>
<dbReference type="SUPFAM" id="SSF48371">
    <property type="entry name" value="ARM repeat"/>
    <property type="match status" value="1"/>
</dbReference>
<evidence type="ECO:0000313" key="7">
    <source>
        <dbReference type="EMBL" id="TPX17560.1"/>
    </source>
</evidence>
<dbReference type="InterPro" id="IPR016024">
    <property type="entry name" value="ARM-type_fold"/>
</dbReference>
<dbReference type="InterPro" id="IPR054478">
    <property type="entry name" value="LTN1_UBC"/>
</dbReference>
<feature type="compositionally biased region" description="Low complexity" evidence="2">
    <location>
        <begin position="11"/>
        <end position="25"/>
    </location>
</feature>
<feature type="domain" description="E3 ubiquitin-protein ligase listerin HEAT repeat region" evidence="4">
    <location>
        <begin position="1241"/>
        <end position="1460"/>
    </location>
</feature>
<dbReference type="GO" id="GO:0008270">
    <property type="term" value="F:zinc ion binding"/>
    <property type="evidence" value="ECO:0007669"/>
    <property type="project" value="UniProtKB-KW"/>
</dbReference>
<dbReference type="Proteomes" id="UP000319257">
    <property type="component" value="Unassembled WGS sequence"/>
</dbReference>
<keyword evidence="1" id="KW-0862">Zinc</keyword>
<dbReference type="Pfam" id="PF23009">
    <property type="entry name" value="UBC_like"/>
    <property type="match status" value="1"/>
</dbReference>
<dbReference type="GO" id="GO:0072344">
    <property type="term" value="P:rescue of stalled ribosome"/>
    <property type="evidence" value="ECO:0007669"/>
    <property type="project" value="UniProtKB-UniRule"/>
</dbReference>
<dbReference type="GO" id="GO:0043023">
    <property type="term" value="F:ribosomal large subunit binding"/>
    <property type="evidence" value="ECO:0007669"/>
    <property type="project" value="TreeGrafter"/>
</dbReference>
<evidence type="ECO:0000256" key="1">
    <source>
        <dbReference type="RuleBase" id="RU367090"/>
    </source>
</evidence>
<protein>
    <recommendedName>
        <fullName evidence="1">E3 ubiquitin-protein ligase listerin</fullName>
        <ecNumber evidence="1">2.3.2.27</ecNumber>
    </recommendedName>
    <alternativeName>
        <fullName evidence="1">RING-type E3 ubiquitin transferase listerin</fullName>
    </alternativeName>
</protein>
<dbReference type="EMBL" id="SKBQ01000138">
    <property type="protein sequence ID" value="TPX17560.1"/>
    <property type="molecule type" value="Genomic_DNA"/>
</dbReference>
<dbReference type="RefSeq" id="XP_030999271.1">
    <property type="nucleotide sequence ID" value="XM_031134929.1"/>
</dbReference>
<dbReference type="PANTHER" id="PTHR12389:SF0">
    <property type="entry name" value="E3 UBIQUITIN-PROTEIN LIGASE LISTERIN"/>
    <property type="match status" value="1"/>
</dbReference>
<dbReference type="EC" id="2.3.2.27" evidence="1"/>
<feature type="domain" description="E3 ubiquitin-protein ligase listerin ubiquitin conjugating" evidence="5">
    <location>
        <begin position="1480"/>
        <end position="1538"/>
    </location>
</feature>
<dbReference type="PANTHER" id="PTHR12389">
    <property type="entry name" value="ZINC FINGER PROTEIN 294"/>
    <property type="match status" value="1"/>
</dbReference>
<comment type="subunit">
    <text evidence="1">Component of the ribosome quality control complex (RQC).</text>
</comment>
<dbReference type="InterPro" id="IPR054477">
    <property type="entry name" value="LTN1_E3_ligase_6th"/>
</dbReference>
<feature type="non-terminal residue" evidence="7">
    <location>
        <position position="1544"/>
    </location>
</feature>
<dbReference type="GO" id="GO:1990116">
    <property type="term" value="P:ribosome-associated ubiquitin-dependent protein catabolic process"/>
    <property type="evidence" value="ECO:0007669"/>
    <property type="project" value="UniProtKB-UniRule"/>
</dbReference>
<dbReference type="FunCoup" id="A0A507BLJ6">
    <property type="interactions" value="552"/>
</dbReference>
<dbReference type="InterPro" id="IPR039795">
    <property type="entry name" value="LTN1/Rkr1"/>
</dbReference>
<evidence type="ECO:0000259" key="4">
    <source>
        <dbReference type="Pfam" id="PF22999"/>
    </source>
</evidence>
<dbReference type="GO" id="GO:0016567">
    <property type="term" value="P:protein ubiquitination"/>
    <property type="evidence" value="ECO:0007669"/>
    <property type="project" value="UniProtKB-UniPathway"/>
</dbReference>
<proteinExistence type="inferred from homology"/>
<gene>
    <name evidence="7" type="ORF">E0L32_012123</name>
</gene>
<dbReference type="InterPro" id="IPR057030">
    <property type="entry name" value="TPR_Rkr-1"/>
</dbReference>
<evidence type="ECO:0000256" key="2">
    <source>
        <dbReference type="SAM" id="MobiDB-lite"/>
    </source>
</evidence>
<comment type="catalytic activity">
    <reaction evidence="1">
        <text>S-ubiquitinyl-[E2 ubiquitin-conjugating enzyme]-L-cysteine + [acceptor protein]-L-lysine = [E2 ubiquitin-conjugating enzyme]-L-cysteine + N(6)-ubiquitinyl-[acceptor protein]-L-lysine.</text>
        <dbReference type="EC" id="2.3.2.27"/>
    </reaction>
</comment>
<dbReference type="UniPathway" id="UPA00143"/>
<dbReference type="InParanoid" id="A0A507BLJ6"/>